<reference evidence="2 3" key="1">
    <citation type="submission" date="2018-08" db="EMBL/GenBank/DDBJ databases">
        <title>Sequencing the genomes of 1000 actinobacteria strains.</title>
        <authorList>
            <person name="Klenk H.-P."/>
        </authorList>
    </citation>
    <scope>NUCLEOTIDE SEQUENCE [LARGE SCALE GENOMIC DNA]</scope>
    <source>
        <strain evidence="2 3">DSM 22967</strain>
    </source>
</reference>
<keyword evidence="3" id="KW-1185">Reference proteome</keyword>
<sequence>MKDVRAALPRSAVSWLVVDDRPWPVWHAVDGERLYVVSGSGEQELPVLPHEIQVILRTKDTHARVGPVPAKAFRLHPGVPAWETAITALMAARQGAPGEAVLDRWKASASVWAIDVDTDAPQSPPASDEPSGAHQPWPTSATTNTRLPRHLGRLRRRG</sequence>
<dbReference type="AlphaFoldDB" id="A0A3D9UVH3"/>
<protein>
    <submittedName>
        <fullName evidence="2">Uncharacterized protein</fullName>
    </submittedName>
</protein>
<proteinExistence type="predicted"/>
<dbReference type="RefSeq" id="WP_115923726.1">
    <property type="nucleotide sequence ID" value="NZ_QTUA01000001.1"/>
</dbReference>
<evidence type="ECO:0000256" key="1">
    <source>
        <dbReference type="SAM" id="MobiDB-lite"/>
    </source>
</evidence>
<feature type="compositionally biased region" description="Basic residues" evidence="1">
    <location>
        <begin position="147"/>
        <end position="158"/>
    </location>
</feature>
<evidence type="ECO:0000313" key="2">
    <source>
        <dbReference type="EMBL" id="REF31960.1"/>
    </source>
</evidence>
<dbReference type="Proteomes" id="UP000256253">
    <property type="component" value="Unassembled WGS sequence"/>
</dbReference>
<gene>
    <name evidence="2" type="ORF">DFJ65_3051</name>
</gene>
<accession>A0A3D9UVH3</accession>
<feature type="region of interest" description="Disordered" evidence="1">
    <location>
        <begin position="117"/>
        <end position="158"/>
    </location>
</feature>
<name>A0A3D9UVH3_9MICO</name>
<dbReference type="OrthoDB" id="3687464at2"/>
<organism evidence="2 3">
    <name type="scientific">Calidifontibacter indicus</name>
    <dbReference type="NCBI Taxonomy" id="419650"/>
    <lineage>
        <taxon>Bacteria</taxon>
        <taxon>Bacillati</taxon>
        <taxon>Actinomycetota</taxon>
        <taxon>Actinomycetes</taxon>
        <taxon>Micrococcales</taxon>
        <taxon>Dermacoccaceae</taxon>
        <taxon>Calidifontibacter</taxon>
    </lineage>
</organism>
<comment type="caution">
    <text evidence="2">The sequence shown here is derived from an EMBL/GenBank/DDBJ whole genome shotgun (WGS) entry which is preliminary data.</text>
</comment>
<dbReference type="EMBL" id="QTUA01000001">
    <property type="protein sequence ID" value="REF31960.1"/>
    <property type="molecule type" value="Genomic_DNA"/>
</dbReference>
<evidence type="ECO:0000313" key="3">
    <source>
        <dbReference type="Proteomes" id="UP000256253"/>
    </source>
</evidence>